<dbReference type="AlphaFoldDB" id="A0A4Q9L7W0"/>
<proteinExistence type="predicted"/>
<dbReference type="VEuPathDB" id="MicrosporidiaDB:CWI37_0258p0010"/>
<evidence type="ECO:0000313" key="1">
    <source>
        <dbReference type="EMBL" id="TBU03654.1"/>
    </source>
</evidence>
<name>A0A4Q9L7W0_9MICR</name>
<sequence>MCFYINNTNVSILYLFRDLLKFFQYPIILEEDKADRRATSIKFETQNNIDGSNTNQCRCKKKLNEKSKRNNLEKAQQNTISKKVEQSSINGSYCLANKLVCGFRLDVSVVENTRLDDGALF</sequence>
<reference evidence="1 2" key="1">
    <citation type="submission" date="2017-12" db="EMBL/GenBank/DDBJ databases">
        <authorList>
            <person name="Pombert J.-F."/>
            <person name="Haag K.L."/>
            <person name="Ebert D."/>
        </authorList>
    </citation>
    <scope>NUCLEOTIDE SEQUENCE [LARGE SCALE GENOMIC DNA]</scope>
    <source>
        <strain evidence="1">FI-OER-3-3</strain>
    </source>
</reference>
<comment type="caution">
    <text evidence="1">The sequence shown here is derived from an EMBL/GenBank/DDBJ whole genome shotgun (WGS) entry which is preliminary data.</text>
</comment>
<accession>A0A4Q9L7W0</accession>
<gene>
    <name evidence="1" type="ORF">CWI37_0258p0010</name>
</gene>
<organism evidence="1 2">
    <name type="scientific">Hamiltosporidium tvaerminnensis</name>
    <dbReference type="NCBI Taxonomy" id="1176355"/>
    <lineage>
        <taxon>Eukaryota</taxon>
        <taxon>Fungi</taxon>
        <taxon>Fungi incertae sedis</taxon>
        <taxon>Microsporidia</taxon>
        <taxon>Dubosqiidae</taxon>
        <taxon>Hamiltosporidium</taxon>
    </lineage>
</organism>
<dbReference type="Proteomes" id="UP000292362">
    <property type="component" value="Unassembled WGS sequence"/>
</dbReference>
<dbReference type="EMBL" id="PITJ01000258">
    <property type="protein sequence ID" value="TBU03654.1"/>
    <property type="molecule type" value="Genomic_DNA"/>
</dbReference>
<protein>
    <submittedName>
        <fullName evidence="1">Uncharacterized protein</fullName>
    </submittedName>
</protein>
<evidence type="ECO:0000313" key="2">
    <source>
        <dbReference type="Proteomes" id="UP000292362"/>
    </source>
</evidence>